<dbReference type="Pfam" id="PF00293">
    <property type="entry name" value="NUDIX"/>
    <property type="match status" value="1"/>
</dbReference>
<sequence>MKTIPGFENVAVTLPDGLTLEELWAHPPFKAWVEGLNKSMHLQSVEAHPFHGNPFHLRSITVQAVDRFNGGRIGFLKMSSKIPDSDGEVTLPGSTFVRGASVAMLMMLIPDDVGPDSDERYVVFTVQPRASATSLSFIEIPAGMMEESGDFKGTAAREIKEELGMVVHEDELACLTDLMGNDAAQLEAAQMGATQQGALDEHLPEAVFPSPGACDEYIKIYSCERRIPRETLAEWNGKYTGLREEGELITLKIVPMKDALKVGRRDAKTVAALAFWNSLKGENKV</sequence>
<dbReference type="SUPFAM" id="SSF55811">
    <property type="entry name" value="Nudix"/>
    <property type="match status" value="1"/>
</dbReference>
<dbReference type="GO" id="GO:0080041">
    <property type="term" value="F:ADP-ribose pyrophosphohydrolase activity"/>
    <property type="evidence" value="ECO:0007669"/>
    <property type="project" value="TreeGrafter"/>
</dbReference>
<reference evidence="4 5" key="1">
    <citation type="journal article" date="2016" name="PLoS Pathog.">
        <title>Biosynthesis of antibiotic leucinostatins in bio-control fungus Purpureocillium lilacinum and their inhibition on phytophthora revealed by genome mining.</title>
        <authorList>
            <person name="Wang G."/>
            <person name="Liu Z."/>
            <person name="Lin R."/>
            <person name="Li E."/>
            <person name="Mao Z."/>
            <person name="Ling J."/>
            <person name="Yang Y."/>
            <person name="Yin W.B."/>
            <person name="Xie B."/>
        </authorList>
    </citation>
    <scope>NUCLEOTIDE SEQUENCE [LARGE SCALE GENOMIC DNA]</scope>
    <source>
        <strain evidence="4">170</strain>
    </source>
</reference>
<dbReference type="CDD" id="cd03424">
    <property type="entry name" value="NUDIX_ADPRase_Nudt5_UGPPase_Nudt14"/>
    <property type="match status" value="1"/>
</dbReference>
<dbReference type="GeneID" id="28852531"/>
<name>A0A179F3N8_METCM</name>
<proteinExistence type="predicted"/>
<dbReference type="KEGG" id="pchm:VFPPC_10106"/>
<accession>A0A179F3N8</accession>
<evidence type="ECO:0000256" key="1">
    <source>
        <dbReference type="ARBA" id="ARBA00001946"/>
    </source>
</evidence>
<keyword evidence="2 4" id="KW-0378">Hydrolase</keyword>
<dbReference type="PANTHER" id="PTHR11839:SF18">
    <property type="entry name" value="NUDIX HYDROLASE DOMAIN-CONTAINING PROTEIN"/>
    <property type="match status" value="1"/>
</dbReference>
<dbReference type="Proteomes" id="UP000078397">
    <property type="component" value="Unassembled WGS sequence"/>
</dbReference>
<dbReference type="EMBL" id="LSBJ02000004">
    <property type="protein sequence ID" value="OAQ60022.1"/>
    <property type="molecule type" value="Genomic_DNA"/>
</dbReference>
<protein>
    <submittedName>
        <fullName evidence="4">NUDIX family hydrolase</fullName>
    </submittedName>
</protein>
<dbReference type="InterPro" id="IPR000086">
    <property type="entry name" value="NUDIX_hydrolase_dom"/>
</dbReference>
<dbReference type="GO" id="GO:0006753">
    <property type="term" value="P:nucleoside phosphate metabolic process"/>
    <property type="evidence" value="ECO:0007669"/>
    <property type="project" value="TreeGrafter"/>
</dbReference>
<comment type="cofactor">
    <cofactor evidence="1">
        <name>Mg(2+)</name>
        <dbReference type="ChEBI" id="CHEBI:18420"/>
    </cofactor>
</comment>
<dbReference type="GO" id="GO:0080042">
    <property type="term" value="F:ADP-glucose pyrophosphohydrolase activity"/>
    <property type="evidence" value="ECO:0007669"/>
    <property type="project" value="TreeGrafter"/>
</dbReference>
<dbReference type="AlphaFoldDB" id="A0A179F3N8"/>
<dbReference type="GO" id="GO:0019693">
    <property type="term" value="P:ribose phosphate metabolic process"/>
    <property type="evidence" value="ECO:0007669"/>
    <property type="project" value="TreeGrafter"/>
</dbReference>
<feature type="domain" description="Nudix hydrolase" evidence="3">
    <location>
        <begin position="129"/>
        <end position="176"/>
    </location>
</feature>
<evidence type="ECO:0000256" key="2">
    <source>
        <dbReference type="ARBA" id="ARBA00022801"/>
    </source>
</evidence>
<keyword evidence="5" id="KW-1185">Reference proteome</keyword>
<dbReference type="OrthoDB" id="10249920at2759"/>
<dbReference type="InterPro" id="IPR015797">
    <property type="entry name" value="NUDIX_hydrolase-like_dom_sf"/>
</dbReference>
<dbReference type="RefSeq" id="XP_018137983.1">
    <property type="nucleotide sequence ID" value="XM_018288537.1"/>
</dbReference>
<organism evidence="4 5">
    <name type="scientific">Pochonia chlamydosporia 170</name>
    <dbReference type="NCBI Taxonomy" id="1380566"/>
    <lineage>
        <taxon>Eukaryota</taxon>
        <taxon>Fungi</taxon>
        <taxon>Dikarya</taxon>
        <taxon>Ascomycota</taxon>
        <taxon>Pezizomycotina</taxon>
        <taxon>Sordariomycetes</taxon>
        <taxon>Hypocreomycetidae</taxon>
        <taxon>Hypocreales</taxon>
        <taxon>Clavicipitaceae</taxon>
        <taxon>Pochonia</taxon>
    </lineage>
</organism>
<dbReference type="STRING" id="1380566.A0A179F3N8"/>
<dbReference type="PANTHER" id="PTHR11839">
    <property type="entry name" value="UDP/ADP-SUGAR PYROPHOSPHATASE"/>
    <property type="match status" value="1"/>
</dbReference>
<evidence type="ECO:0000259" key="3">
    <source>
        <dbReference type="Pfam" id="PF00293"/>
    </source>
</evidence>
<dbReference type="Gene3D" id="3.90.79.10">
    <property type="entry name" value="Nucleoside Triphosphate Pyrophosphohydrolase"/>
    <property type="match status" value="1"/>
</dbReference>
<comment type="caution">
    <text evidence="4">The sequence shown here is derived from an EMBL/GenBank/DDBJ whole genome shotgun (WGS) entry which is preliminary data.</text>
</comment>
<evidence type="ECO:0000313" key="5">
    <source>
        <dbReference type="Proteomes" id="UP000078397"/>
    </source>
</evidence>
<gene>
    <name evidence="4" type="ORF">VFPPC_10106</name>
</gene>
<evidence type="ECO:0000313" key="4">
    <source>
        <dbReference type="EMBL" id="OAQ60022.1"/>
    </source>
</evidence>